<dbReference type="Proteomes" id="UP000013220">
    <property type="component" value="Unassembled WGS sequence"/>
</dbReference>
<comment type="caution">
    <text evidence="1">The sequence shown here is derived from an EMBL/GenBank/DDBJ whole genome shotgun (WGS) entry which is preliminary data.</text>
</comment>
<gene>
    <name evidence="1" type="ORF">MBVG_6830</name>
</gene>
<organism evidence="1 2">
    <name type="scientific">Mycoplasmopsis bovigenitalium 51080</name>
    <dbReference type="NCBI Taxonomy" id="1188235"/>
    <lineage>
        <taxon>Bacteria</taxon>
        <taxon>Bacillati</taxon>
        <taxon>Mycoplasmatota</taxon>
        <taxon>Mycoplasmoidales</taxon>
        <taxon>Metamycoplasmataceae</taxon>
        <taxon>Mycoplasmopsis</taxon>
    </lineage>
</organism>
<reference evidence="1 2" key="1">
    <citation type="journal article" date="2013" name="Genome Announc.">
        <title>Draft Genome Sequences of Mycoplasma alkalescens, Mycoplasma arginini, and Mycoplasma bovigenitalium, Three Species with Equivocal Pathogenic Status for Cattle.</title>
        <authorList>
            <person name="Manso-Silvan L."/>
            <person name="Tardy F."/>
            <person name="Baranowski E."/>
            <person name="Barre A."/>
            <person name="Blanchard A."/>
            <person name="Breton M."/>
            <person name="Couture C."/>
            <person name="Citti C."/>
            <person name="Dordet-Frisoni E."/>
            <person name="Dupuy V."/>
            <person name="Gaurivaud P."/>
            <person name="Jacob D."/>
            <person name="Lemaitre C."/>
            <person name="Nikolski M."/>
            <person name="Nouvel L.X."/>
            <person name="Poumarat F."/>
            <person name="Thebault P."/>
            <person name="Theil S."/>
            <person name="Thiaucourt F."/>
            <person name="Sirand-Pugnet P."/>
        </authorList>
    </citation>
    <scope>NUCLEOTIDE SEQUENCE [LARGE SCALE GENOMIC DNA]</scope>
    <source>
        <strain evidence="1 2">51080</strain>
    </source>
</reference>
<proteinExistence type="predicted"/>
<dbReference type="RefSeq" id="WP_004421601.1">
    <property type="nucleotide sequence ID" value="NZ_AORH01000034.1"/>
</dbReference>
<accession>N9TS69</accession>
<dbReference type="PATRIC" id="fig|1188235.3.peg.680"/>
<dbReference type="EMBL" id="AORH01000034">
    <property type="protein sequence ID" value="ENY69004.1"/>
    <property type="molecule type" value="Genomic_DNA"/>
</dbReference>
<keyword evidence="2" id="KW-1185">Reference proteome</keyword>
<protein>
    <recommendedName>
        <fullName evidence="3">DUF669 domain-containing protein</fullName>
    </recommendedName>
</protein>
<sequence length="182" mass="20965">MAINFNKTWLERQLELQSQSVTMSSLPDGTYEAKITEAHTERHHSGNYDVLVISVEISSGVFKGYTNSKTYFIDELYPHTRKRSFDESQFNKLLSDLGLGYNTEREFINALYDLKQKDVVFRIETSEKINPQSGKAYRTKYIDAANKPFVINKEQTTETPTSQTKTPAPKIDHNFELIDDLI</sequence>
<dbReference type="OrthoDB" id="9924012at2"/>
<dbReference type="STRING" id="1188235.MBVG_6830"/>
<evidence type="ECO:0000313" key="2">
    <source>
        <dbReference type="Proteomes" id="UP000013220"/>
    </source>
</evidence>
<evidence type="ECO:0008006" key="3">
    <source>
        <dbReference type="Google" id="ProtNLM"/>
    </source>
</evidence>
<name>N9TS69_9BACT</name>
<evidence type="ECO:0000313" key="1">
    <source>
        <dbReference type="EMBL" id="ENY69004.1"/>
    </source>
</evidence>
<dbReference type="AlphaFoldDB" id="N9TS69"/>